<dbReference type="InterPro" id="IPR015813">
    <property type="entry name" value="Pyrv/PenolPyrv_kinase-like_dom"/>
</dbReference>
<evidence type="ECO:0000259" key="4">
    <source>
        <dbReference type="Pfam" id="PF02896"/>
    </source>
</evidence>
<dbReference type="EMBL" id="AP035768">
    <property type="protein sequence ID" value="BFO21301.1"/>
    <property type="molecule type" value="Genomic_DNA"/>
</dbReference>
<dbReference type="InterPro" id="IPR010121">
    <property type="entry name" value="Pyruvate_phosphate_dikinase"/>
</dbReference>
<feature type="domain" description="PEP-utilising enzyme C-terminal" evidence="4">
    <location>
        <begin position="1"/>
        <end position="74"/>
    </location>
</feature>
<dbReference type="Pfam" id="PF02896">
    <property type="entry name" value="PEP-utilizers_C"/>
    <property type="match status" value="1"/>
</dbReference>
<protein>
    <recommendedName>
        <fullName evidence="1">Pyruvate, phosphate dikinase</fullName>
    </recommendedName>
    <alternativeName>
        <fullName evidence="2">Pyruvate, orthophosphate dikinase</fullName>
    </alternativeName>
</protein>
<dbReference type="SUPFAM" id="SSF51621">
    <property type="entry name" value="Phosphoenolpyruvate/pyruvate domain"/>
    <property type="match status" value="1"/>
</dbReference>
<dbReference type="InterPro" id="IPR000121">
    <property type="entry name" value="PEP_util_C"/>
</dbReference>
<evidence type="ECO:0000256" key="2">
    <source>
        <dbReference type="ARBA" id="ARBA00032883"/>
    </source>
</evidence>
<dbReference type="PANTHER" id="PTHR22931:SF9">
    <property type="entry name" value="PYRUVATE, PHOSPHATE DIKINASE 1, CHLOROPLASTIC"/>
    <property type="match status" value="1"/>
</dbReference>
<dbReference type="GO" id="GO:0050242">
    <property type="term" value="F:pyruvate, phosphate dikinase activity"/>
    <property type="evidence" value="ECO:0007669"/>
    <property type="project" value="InterPro"/>
</dbReference>
<reference evidence="5" key="1">
    <citation type="submission" date="2024-06" db="EMBL/GenBank/DDBJ databases">
        <authorList>
            <consortium name="consrtm"/>
            <person name="Uemura M."/>
            <person name="Terahara T."/>
        </authorList>
    </citation>
    <scope>NUCLEOTIDE SEQUENCE</scope>
    <source>
        <strain evidence="5">KM77-8</strain>
    </source>
</reference>
<feature type="region of interest" description="Disordered" evidence="3">
    <location>
        <begin position="73"/>
        <end position="123"/>
    </location>
</feature>
<evidence type="ECO:0000256" key="1">
    <source>
        <dbReference type="ARBA" id="ARBA00020138"/>
    </source>
</evidence>
<gene>
    <name evidence="5" type="ORF">SHKM778_76890</name>
</gene>
<evidence type="ECO:0000256" key="3">
    <source>
        <dbReference type="SAM" id="MobiDB-lite"/>
    </source>
</evidence>
<accession>A0AAT9HUG4</accession>
<reference evidence="5" key="2">
    <citation type="submission" date="2024-07" db="EMBL/GenBank/DDBJ databases">
        <title>Streptomyces haneummycinica sp. nov., a new antibiotic-producing actinobacterium isolated from marine sediment.</title>
        <authorList>
            <person name="Uemura M."/>
            <person name="Hamada M."/>
            <person name="Hirano S."/>
            <person name="Kobayashi K."/>
            <person name="Ohshiro T."/>
            <person name="Kobayashi T."/>
            <person name="Terahara T."/>
        </authorList>
    </citation>
    <scope>NUCLEOTIDE SEQUENCE</scope>
    <source>
        <strain evidence="5">KM77-8</strain>
    </source>
</reference>
<dbReference type="AlphaFoldDB" id="A0AAT9HUG4"/>
<dbReference type="PANTHER" id="PTHR22931">
    <property type="entry name" value="PHOSPHOENOLPYRUVATE DIKINASE-RELATED"/>
    <property type="match status" value="1"/>
</dbReference>
<sequence>MIPLVGTVQELEIVREEADQVIAEVEQATGTSLKLAIGTMIELPRAALTAGQIAEAAEFFSFGTNDLTQTVWASPATTSRPRSSRRTWRRASSGCRRSRRSTRTAWARWSPPPRGPAGPPAPT</sequence>
<name>A0AAT9HUG4_9ACTN</name>
<organism evidence="5">
    <name type="scientific">Streptomyces haneummycinicus</name>
    <dbReference type="NCBI Taxonomy" id="3074435"/>
    <lineage>
        <taxon>Bacteria</taxon>
        <taxon>Bacillati</taxon>
        <taxon>Actinomycetota</taxon>
        <taxon>Actinomycetes</taxon>
        <taxon>Kitasatosporales</taxon>
        <taxon>Streptomycetaceae</taxon>
        <taxon>Streptomyces</taxon>
    </lineage>
</organism>
<evidence type="ECO:0000313" key="5">
    <source>
        <dbReference type="EMBL" id="BFO21301.1"/>
    </source>
</evidence>
<feature type="compositionally biased region" description="Pro residues" evidence="3">
    <location>
        <begin position="110"/>
        <end position="123"/>
    </location>
</feature>
<dbReference type="InterPro" id="IPR040442">
    <property type="entry name" value="Pyrv_kinase-like_dom_sf"/>
</dbReference>
<dbReference type="Gene3D" id="3.20.20.60">
    <property type="entry name" value="Phosphoenolpyruvate-binding domains"/>
    <property type="match status" value="1"/>
</dbReference>
<proteinExistence type="predicted"/>